<protein>
    <submittedName>
        <fullName evidence="6">Crp/Fnr family transcriptional regulator</fullName>
    </submittedName>
</protein>
<proteinExistence type="predicted"/>
<dbReference type="GO" id="GO:0005829">
    <property type="term" value="C:cytosol"/>
    <property type="evidence" value="ECO:0007669"/>
    <property type="project" value="TreeGrafter"/>
</dbReference>
<dbReference type="InterPro" id="IPR050397">
    <property type="entry name" value="Env_Response_Regulators"/>
</dbReference>
<keyword evidence="2" id="KW-0238">DNA-binding</keyword>
<dbReference type="SMART" id="SM00100">
    <property type="entry name" value="cNMP"/>
    <property type="match status" value="1"/>
</dbReference>
<dbReference type="SUPFAM" id="SSF46785">
    <property type="entry name" value="Winged helix' DNA-binding domain"/>
    <property type="match status" value="1"/>
</dbReference>
<reference evidence="6 7" key="1">
    <citation type="submission" date="2018-12" db="EMBL/GenBank/DDBJ databases">
        <title>Croceicoccus ponticola sp. nov., a lipolytic bacterium isolated from seawater.</title>
        <authorList>
            <person name="Yoon J.-H."/>
        </authorList>
    </citation>
    <scope>NUCLEOTIDE SEQUENCE [LARGE SCALE GENOMIC DNA]</scope>
    <source>
        <strain evidence="6 7">GM-16</strain>
    </source>
</reference>
<evidence type="ECO:0000313" key="7">
    <source>
        <dbReference type="Proteomes" id="UP000283003"/>
    </source>
</evidence>
<name>A0A437GXG4_9SPHN</name>
<dbReference type="AlphaFoldDB" id="A0A437GXG4"/>
<dbReference type="Proteomes" id="UP000283003">
    <property type="component" value="Unassembled WGS sequence"/>
</dbReference>
<keyword evidence="3" id="KW-0804">Transcription</keyword>
<dbReference type="OrthoDB" id="6155297at2"/>
<accession>A0A437GXG4</accession>
<keyword evidence="1" id="KW-0805">Transcription regulation</keyword>
<organism evidence="6 7">
    <name type="scientific">Croceicoccus ponticola</name>
    <dbReference type="NCBI Taxonomy" id="2217664"/>
    <lineage>
        <taxon>Bacteria</taxon>
        <taxon>Pseudomonadati</taxon>
        <taxon>Pseudomonadota</taxon>
        <taxon>Alphaproteobacteria</taxon>
        <taxon>Sphingomonadales</taxon>
        <taxon>Erythrobacteraceae</taxon>
        <taxon>Croceicoccus</taxon>
    </lineage>
</organism>
<dbReference type="PROSITE" id="PS50042">
    <property type="entry name" value="CNMP_BINDING_3"/>
    <property type="match status" value="1"/>
</dbReference>
<dbReference type="Pfam" id="PF13545">
    <property type="entry name" value="HTH_Crp_2"/>
    <property type="match status" value="1"/>
</dbReference>
<dbReference type="Gene3D" id="1.10.10.10">
    <property type="entry name" value="Winged helix-like DNA-binding domain superfamily/Winged helix DNA-binding domain"/>
    <property type="match status" value="1"/>
</dbReference>
<keyword evidence="7" id="KW-1185">Reference proteome</keyword>
<dbReference type="PANTHER" id="PTHR24567">
    <property type="entry name" value="CRP FAMILY TRANSCRIPTIONAL REGULATORY PROTEIN"/>
    <property type="match status" value="1"/>
</dbReference>
<comment type="caution">
    <text evidence="6">The sequence shown here is derived from an EMBL/GenBank/DDBJ whole genome shotgun (WGS) entry which is preliminary data.</text>
</comment>
<dbReference type="InterPro" id="IPR014710">
    <property type="entry name" value="RmlC-like_jellyroll"/>
</dbReference>
<evidence type="ECO:0000259" key="4">
    <source>
        <dbReference type="PROSITE" id="PS50042"/>
    </source>
</evidence>
<dbReference type="GO" id="GO:0003700">
    <property type="term" value="F:DNA-binding transcription factor activity"/>
    <property type="evidence" value="ECO:0007669"/>
    <property type="project" value="TreeGrafter"/>
</dbReference>
<dbReference type="InterPro" id="IPR036390">
    <property type="entry name" value="WH_DNA-bd_sf"/>
</dbReference>
<evidence type="ECO:0000313" key="6">
    <source>
        <dbReference type="EMBL" id="RVQ67093.1"/>
    </source>
</evidence>
<dbReference type="CDD" id="cd00038">
    <property type="entry name" value="CAP_ED"/>
    <property type="match status" value="1"/>
</dbReference>
<evidence type="ECO:0000256" key="3">
    <source>
        <dbReference type="ARBA" id="ARBA00023163"/>
    </source>
</evidence>
<sequence>MSLEKARHDCVNCPLLACPGLDQPERERLEQIQEFKIGEVALERGGQAVIQGVRSAHVYTVLEGVLIRYRLLDDGRRQIINFLFPGDLIGLQSALNEPMTHGAEALTPARLCAFPRDKFRDFISRFTDLSYDLIWLAAKEEAALEEHLVALGQRNAKERIAYLALFLIERSEATGRTHGDHRIELSVTQSQIADMLGLSLVHTNRSLQALRREGLVTWSLNTIEIPDMEAVRQYVNFDRSLVTVRPFI</sequence>
<dbReference type="RefSeq" id="WP_127612604.1">
    <property type="nucleotide sequence ID" value="NZ_RXOL01000003.1"/>
</dbReference>
<dbReference type="SMART" id="SM00419">
    <property type="entry name" value="HTH_CRP"/>
    <property type="match status" value="1"/>
</dbReference>
<evidence type="ECO:0000256" key="2">
    <source>
        <dbReference type="ARBA" id="ARBA00023125"/>
    </source>
</evidence>
<dbReference type="InterPro" id="IPR000595">
    <property type="entry name" value="cNMP-bd_dom"/>
</dbReference>
<feature type="domain" description="Cyclic nucleotide-binding" evidence="4">
    <location>
        <begin position="17"/>
        <end position="123"/>
    </location>
</feature>
<dbReference type="Gene3D" id="2.60.120.10">
    <property type="entry name" value="Jelly Rolls"/>
    <property type="match status" value="1"/>
</dbReference>
<feature type="domain" description="HTH crp-type" evidence="5">
    <location>
        <begin position="154"/>
        <end position="229"/>
    </location>
</feature>
<evidence type="ECO:0000259" key="5">
    <source>
        <dbReference type="PROSITE" id="PS51063"/>
    </source>
</evidence>
<evidence type="ECO:0000256" key="1">
    <source>
        <dbReference type="ARBA" id="ARBA00023015"/>
    </source>
</evidence>
<dbReference type="PANTHER" id="PTHR24567:SF75">
    <property type="entry name" value="FUMARATE AND NITRATE REDUCTION REGULATORY PROTEIN"/>
    <property type="match status" value="1"/>
</dbReference>
<dbReference type="SUPFAM" id="SSF51206">
    <property type="entry name" value="cAMP-binding domain-like"/>
    <property type="match status" value="1"/>
</dbReference>
<dbReference type="PROSITE" id="PS51063">
    <property type="entry name" value="HTH_CRP_2"/>
    <property type="match status" value="1"/>
</dbReference>
<gene>
    <name evidence="6" type="ORF">EKN06_09205</name>
</gene>
<dbReference type="InterPro" id="IPR012318">
    <property type="entry name" value="HTH_CRP"/>
</dbReference>
<dbReference type="EMBL" id="RXOL01000003">
    <property type="protein sequence ID" value="RVQ67093.1"/>
    <property type="molecule type" value="Genomic_DNA"/>
</dbReference>
<dbReference type="Pfam" id="PF00027">
    <property type="entry name" value="cNMP_binding"/>
    <property type="match status" value="1"/>
</dbReference>
<dbReference type="InterPro" id="IPR036388">
    <property type="entry name" value="WH-like_DNA-bd_sf"/>
</dbReference>
<dbReference type="GO" id="GO:0003677">
    <property type="term" value="F:DNA binding"/>
    <property type="evidence" value="ECO:0007669"/>
    <property type="project" value="UniProtKB-KW"/>
</dbReference>
<dbReference type="InterPro" id="IPR018490">
    <property type="entry name" value="cNMP-bd_dom_sf"/>
</dbReference>